<keyword evidence="1" id="KW-0812">Transmembrane</keyword>
<evidence type="ECO:0000313" key="3">
    <source>
        <dbReference type="Proteomes" id="UP001165085"/>
    </source>
</evidence>
<keyword evidence="1" id="KW-0472">Membrane</keyword>
<proteinExistence type="predicted"/>
<evidence type="ECO:0000256" key="1">
    <source>
        <dbReference type="SAM" id="Phobius"/>
    </source>
</evidence>
<gene>
    <name evidence="2" type="ORF">TrST_g3767</name>
</gene>
<reference evidence="3" key="1">
    <citation type="journal article" date="2023" name="Commun. Biol.">
        <title>Genome analysis of Parmales, the sister group of diatoms, reveals the evolutionary specialization of diatoms from phago-mixotrophs to photoautotrophs.</title>
        <authorList>
            <person name="Ban H."/>
            <person name="Sato S."/>
            <person name="Yoshikawa S."/>
            <person name="Yamada K."/>
            <person name="Nakamura Y."/>
            <person name="Ichinomiya M."/>
            <person name="Sato N."/>
            <person name="Blanc-Mathieu R."/>
            <person name="Endo H."/>
            <person name="Kuwata A."/>
            <person name="Ogata H."/>
        </authorList>
    </citation>
    <scope>NUCLEOTIDE SEQUENCE [LARGE SCALE GENOMIC DNA]</scope>
    <source>
        <strain evidence="3">NIES 3701</strain>
    </source>
</reference>
<dbReference type="AlphaFoldDB" id="A0A9W7E8R1"/>
<dbReference type="OrthoDB" id="10415173at2759"/>
<comment type="caution">
    <text evidence="2">The sequence shown here is derived from an EMBL/GenBank/DDBJ whole genome shotgun (WGS) entry which is preliminary data.</text>
</comment>
<organism evidence="2 3">
    <name type="scientific">Triparma strigata</name>
    <dbReference type="NCBI Taxonomy" id="1606541"/>
    <lineage>
        <taxon>Eukaryota</taxon>
        <taxon>Sar</taxon>
        <taxon>Stramenopiles</taxon>
        <taxon>Ochrophyta</taxon>
        <taxon>Bolidophyceae</taxon>
        <taxon>Parmales</taxon>
        <taxon>Triparmaceae</taxon>
        <taxon>Triparma</taxon>
    </lineage>
</organism>
<name>A0A9W7E8R1_9STRA</name>
<dbReference type="EMBL" id="BRXY01000134">
    <property type="protein sequence ID" value="GMH69603.1"/>
    <property type="molecule type" value="Genomic_DNA"/>
</dbReference>
<evidence type="ECO:0000313" key="2">
    <source>
        <dbReference type="EMBL" id="GMH69603.1"/>
    </source>
</evidence>
<dbReference type="Proteomes" id="UP001165085">
    <property type="component" value="Unassembled WGS sequence"/>
</dbReference>
<sequence>MEGNVKSLDNASEWYNHLDYTGDEHLSRWDVVQALVNIAIYPSQEELVEIEALIGDGSRETFLANFGSLSLPRPKWASAKTLADLRVASEGKLYSDAIMTIRLIDRTYTNAAQADITHLASLGLIITLVCAIVSSFNIVLNPSTDEIVGNPVTLLCLVNVVHNVFYLIVFINHAIKANEAFSTGQAKIMSDILHSTQHVLAFEDPKPDTRKRLTTAVTILSMLIDESLKFPVQIKVLKITVTKELRVKLFGLLVSLALSSIVRIVQENVL</sequence>
<protein>
    <submittedName>
        <fullName evidence="2">Uncharacterized protein</fullName>
    </submittedName>
</protein>
<feature type="transmembrane region" description="Helical" evidence="1">
    <location>
        <begin position="119"/>
        <end position="140"/>
    </location>
</feature>
<keyword evidence="1" id="KW-1133">Transmembrane helix</keyword>
<accession>A0A9W7E8R1</accession>
<keyword evidence="3" id="KW-1185">Reference proteome</keyword>
<feature type="transmembrane region" description="Helical" evidence="1">
    <location>
        <begin position="152"/>
        <end position="171"/>
    </location>
</feature>